<accession>A0A2Z5V276</accession>
<dbReference type="Gene3D" id="3.40.50.300">
    <property type="entry name" value="P-loop containing nucleotide triphosphate hydrolases"/>
    <property type="match status" value="1"/>
</dbReference>
<dbReference type="AlphaFoldDB" id="A0A2Z5V276"/>
<dbReference type="InterPro" id="IPR011009">
    <property type="entry name" value="Kinase-like_dom_sf"/>
</dbReference>
<keyword evidence="3" id="KW-1185">Reference proteome</keyword>
<dbReference type="InterPro" id="IPR002575">
    <property type="entry name" value="Aminoglycoside_PTrfase"/>
</dbReference>
<proteinExistence type="predicted"/>
<dbReference type="InterPro" id="IPR027417">
    <property type="entry name" value="P-loop_NTPase"/>
</dbReference>
<dbReference type="Gene3D" id="3.90.1200.10">
    <property type="match status" value="1"/>
</dbReference>
<evidence type="ECO:0000259" key="1">
    <source>
        <dbReference type="Pfam" id="PF01636"/>
    </source>
</evidence>
<evidence type="ECO:0000313" key="3">
    <source>
        <dbReference type="Proteomes" id="UP000282483"/>
    </source>
</evidence>
<gene>
    <name evidence="2" type="ORF">RVIR1_00200</name>
</gene>
<dbReference type="EMBL" id="AP018005">
    <property type="protein sequence ID" value="BBB14562.1"/>
    <property type="molecule type" value="Genomic_DNA"/>
</dbReference>
<dbReference type="SUPFAM" id="SSF56112">
    <property type="entry name" value="Protein kinase-like (PK-like)"/>
    <property type="match status" value="1"/>
</dbReference>
<organism evidence="2 3">
    <name type="scientific">Candidatus Rickettsiella viridis</name>
    <dbReference type="NCBI Taxonomy" id="676208"/>
    <lineage>
        <taxon>Bacteria</taxon>
        <taxon>Pseudomonadati</taxon>
        <taxon>Pseudomonadota</taxon>
        <taxon>Gammaproteobacteria</taxon>
        <taxon>Legionellales</taxon>
        <taxon>Coxiellaceae</taxon>
        <taxon>Rickettsiella</taxon>
    </lineage>
</organism>
<sequence>MIKNLLSNSLYEHPVSQTRLIETHVSWVILTGKYAYKIKKTVDFGFLDFSTLEKRKHFCEEELRLGQQFASEIYLNVVPITGTLDHPQINGTGPILEYAIKMLEFPQENLLSTLLKQGGLTENIIDQLSKLIAEFHQKTPIAAKESRFGQPEEVHAPSKQNFEQIAPLLTNPTDINQLKRLEIWSEQQFKQLQPSLQSRKDHGFIRDCHGDLHLANIIFYKNKPILFDRLEFNEDLRWTDVIADLAFLMMDLTEKKQPGFANQLLNTYLHYTGDYEGLALLPYYLTYRAVVRAKIALFRLKQEKLGDEEKKEIQNDYYNFINLAESYTQPVKPSLIITHGFAGSGKTTVAKECVTHCGAIQINSDIIRKNLFDIPLHGHSNSGLNSGIYTAEATKETYKKLSDLTEIIIKAGFTTLVDATFLQHSQRTCFYSLAKKMQIPFYILHCQVNNTEIEQRIKRRLNNPNSDSEADLTILIEQKKNNEPLTSLEKEHTLLIKDKQILSKNILDKICPRVHFDALS</sequence>
<dbReference type="KEGG" id="rvi:RVIR1_00200"/>
<dbReference type="InterPro" id="IPR052732">
    <property type="entry name" value="Cell-binding_unc_protein"/>
</dbReference>
<dbReference type="Pfam" id="PF01636">
    <property type="entry name" value="APH"/>
    <property type="match status" value="1"/>
</dbReference>
<dbReference type="PANTHER" id="PTHR43883">
    <property type="entry name" value="SLR0207 PROTEIN"/>
    <property type="match status" value="1"/>
</dbReference>
<reference evidence="2 3" key="1">
    <citation type="submission" date="2017-03" db="EMBL/GenBank/DDBJ databases">
        <title>The genome sequence of Candidatus Rickettsiella viridis.</title>
        <authorList>
            <person name="Nikoh N."/>
            <person name="Tsuchida T."/>
            <person name="Yamaguchi K."/>
            <person name="Maeda T."/>
            <person name="Shigenobu S."/>
            <person name="Fukatsu T."/>
        </authorList>
    </citation>
    <scope>NUCLEOTIDE SEQUENCE [LARGE SCALE GENOMIC DNA]</scope>
    <source>
        <strain evidence="2 3">Ap-RA04</strain>
    </source>
</reference>
<name>A0A2Z5V276_9COXI</name>
<dbReference type="Pfam" id="PF13671">
    <property type="entry name" value="AAA_33"/>
    <property type="match status" value="1"/>
</dbReference>
<dbReference type="Proteomes" id="UP000282483">
    <property type="component" value="Chromosome"/>
</dbReference>
<feature type="domain" description="Aminoglycoside phosphotransferase" evidence="1">
    <location>
        <begin position="121"/>
        <end position="280"/>
    </location>
</feature>
<dbReference type="SUPFAM" id="SSF52540">
    <property type="entry name" value="P-loop containing nucleoside triphosphate hydrolases"/>
    <property type="match status" value="1"/>
</dbReference>
<dbReference type="PANTHER" id="PTHR43883:SF1">
    <property type="entry name" value="GLUCONOKINASE"/>
    <property type="match status" value="1"/>
</dbReference>
<protein>
    <submittedName>
        <fullName evidence="2">Uma3</fullName>
    </submittedName>
</protein>
<evidence type="ECO:0000313" key="2">
    <source>
        <dbReference type="EMBL" id="BBB14562.1"/>
    </source>
</evidence>